<dbReference type="PANTHER" id="PTHR11773:SF1">
    <property type="entry name" value="GLYCINE DEHYDROGENASE (DECARBOXYLATING), MITOCHONDRIAL"/>
    <property type="match status" value="1"/>
</dbReference>
<dbReference type="InterPro" id="IPR020581">
    <property type="entry name" value="GDC_P"/>
</dbReference>
<reference evidence="8 9" key="1">
    <citation type="submission" date="2023-07" db="EMBL/GenBank/DDBJ databases">
        <title>Genomic Encyclopedia of Type Strains, Phase IV (KMG-IV): sequencing the most valuable type-strain genomes for metagenomic binning, comparative biology and taxonomic classification.</title>
        <authorList>
            <person name="Goeker M."/>
        </authorList>
    </citation>
    <scope>NUCLEOTIDE SEQUENCE [LARGE SCALE GENOMIC DNA]</scope>
    <source>
        <strain evidence="8 9">DSM 23837</strain>
    </source>
</reference>
<dbReference type="EMBL" id="JAUSTT010000015">
    <property type="protein sequence ID" value="MDQ0176816.1"/>
    <property type="molecule type" value="Genomic_DNA"/>
</dbReference>
<proteinExistence type="predicted"/>
<comment type="function">
    <text evidence="1">The glycine cleavage system catalyzes the degradation of glycine. The P protein binds the alpha-amino group of glycine through its pyridoxal phosphate cofactor; CO(2) is released and the remaining methylamine moiety is then transferred to the lipoamide cofactor of the H protein.</text>
</comment>
<dbReference type="PANTHER" id="PTHR11773">
    <property type="entry name" value="GLYCINE DEHYDROGENASE, DECARBOXYLATING"/>
    <property type="match status" value="1"/>
</dbReference>
<keyword evidence="4 8" id="KW-0560">Oxidoreductase</keyword>
<evidence type="ECO:0000256" key="5">
    <source>
        <dbReference type="ARBA" id="ARBA00049026"/>
    </source>
</evidence>
<dbReference type="Gene3D" id="3.40.640.10">
    <property type="entry name" value="Type I PLP-dependent aspartate aminotransferase-like (Major domain)"/>
    <property type="match status" value="1"/>
</dbReference>
<dbReference type="InterPro" id="IPR000192">
    <property type="entry name" value="Aminotrans_V_dom"/>
</dbReference>
<organism evidence="8 9">
    <name type="scientific">Bacillus chungangensis</name>
    <dbReference type="NCBI Taxonomy" id="587633"/>
    <lineage>
        <taxon>Bacteria</taxon>
        <taxon>Bacillati</taxon>
        <taxon>Bacillota</taxon>
        <taxon>Bacilli</taxon>
        <taxon>Bacillales</taxon>
        <taxon>Bacillaceae</taxon>
        <taxon>Bacillus</taxon>
    </lineage>
</organism>
<evidence type="ECO:0000256" key="1">
    <source>
        <dbReference type="ARBA" id="ARBA00003788"/>
    </source>
</evidence>
<dbReference type="GO" id="GO:0004375">
    <property type="term" value="F:glycine dehydrogenase (decarboxylating) activity"/>
    <property type="evidence" value="ECO:0007669"/>
    <property type="project" value="UniProtKB-EC"/>
</dbReference>
<dbReference type="InterPro" id="IPR015421">
    <property type="entry name" value="PyrdxlP-dep_Trfase_major"/>
</dbReference>
<evidence type="ECO:0000256" key="2">
    <source>
        <dbReference type="ARBA" id="ARBA00012134"/>
    </source>
</evidence>
<dbReference type="NCBIfam" id="NF003346">
    <property type="entry name" value="PRK04366.1"/>
    <property type="match status" value="1"/>
</dbReference>
<dbReference type="Proteomes" id="UP001223586">
    <property type="component" value="Unassembled WGS sequence"/>
</dbReference>
<dbReference type="Gene3D" id="3.90.1150.10">
    <property type="entry name" value="Aspartate Aminotransferase, domain 1"/>
    <property type="match status" value="1"/>
</dbReference>
<gene>
    <name evidence="8" type="ORF">J2S08_002674</name>
</gene>
<evidence type="ECO:0000259" key="7">
    <source>
        <dbReference type="Pfam" id="PF21478"/>
    </source>
</evidence>
<dbReference type="Gene3D" id="6.20.440.10">
    <property type="match status" value="1"/>
</dbReference>
<feature type="domain" description="Glycine dehydrogenase C-terminal" evidence="7">
    <location>
        <begin position="368"/>
        <end position="475"/>
    </location>
</feature>
<evidence type="ECO:0000256" key="4">
    <source>
        <dbReference type="ARBA" id="ARBA00023002"/>
    </source>
</evidence>
<dbReference type="InterPro" id="IPR015422">
    <property type="entry name" value="PyrdxlP-dep_Trfase_small"/>
</dbReference>
<dbReference type="Pfam" id="PF21478">
    <property type="entry name" value="GcvP2_C"/>
    <property type="match status" value="1"/>
</dbReference>
<keyword evidence="9" id="KW-1185">Reference proteome</keyword>
<evidence type="ECO:0000313" key="8">
    <source>
        <dbReference type="EMBL" id="MDQ0176816.1"/>
    </source>
</evidence>
<comment type="catalytic activity">
    <reaction evidence="5">
        <text>N(6)-[(R)-lipoyl]-L-lysyl-[glycine-cleavage complex H protein] + glycine + H(+) = N(6)-[(R)-S(8)-aminomethyldihydrolipoyl]-L-lysyl-[glycine-cleavage complex H protein] + CO2</text>
        <dbReference type="Rhea" id="RHEA:24304"/>
        <dbReference type="Rhea" id="RHEA-COMP:10494"/>
        <dbReference type="Rhea" id="RHEA-COMP:10495"/>
        <dbReference type="ChEBI" id="CHEBI:15378"/>
        <dbReference type="ChEBI" id="CHEBI:16526"/>
        <dbReference type="ChEBI" id="CHEBI:57305"/>
        <dbReference type="ChEBI" id="CHEBI:83099"/>
        <dbReference type="ChEBI" id="CHEBI:83143"/>
        <dbReference type="EC" id="1.4.4.2"/>
    </reaction>
</comment>
<sequence length="520" mass="58758">MTKIRKDFQQARWNEPIIYELSSPGERGIHVPKPEKEIIEEAGDVFAQLPEHMRRKEKVNLPEVSQKHVLAHYLHLSQETLGSNIANDISQGTCTMKYNPRINEDFVKDPRFSDLHPCQDESTVQGILEIYYRFEHMLKEVSGMDRVSLQPGGGNQAVFTAASIVRKYWEEKGELDTRDEIITTIFSHPCDAAAPATAGFKIITLYPDENGIPDIEALKAAVSERTAAIFMTNPEDIGLFNPKVDEFVKIVHDVGGLCFYDQANANAFLGVARAREAGFDMCHFNVHKTFGTPHACSGPANGAFCCTEELADYLPVPLVEYDGERYSLKSDNPLTIGKVRDFMGTAGVILRAYAWVMSLGAEGLRECAEISVINNNYLEKKLLSIPGLSEAFADNGVRRMEQVRYTWEELTAETGVGTMDIRNRVADYGIPHYFTSHHPWEIPEPMTLEPCETYSKADMDEYYEVLKQIAQEARENPELVKNAPHRAASHKRNNEAALNDPKQWALTWRAFLKKRHKMKV</sequence>
<feature type="domain" description="Aminotransferase class V" evidence="6">
    <location>
        <begin position="163"/>
        <end position="291"/>
    </location>
</feature>
<name>A0ABT9WU35_9BACI</name>
<evidence type="ECO:0000313" key="9">
    <source>
        <dbReference type="Proteomes" id="UP001223586"/>
    </source>
</evidence>
<dbReference type="InterPro" id="IPR015424">
    <property type="entry name" value="PyrdxlP-dep_Trfase"/>
</dbReference>
<evidence type="ECO:0000259" key="6">
    <source>
        <dbReference type="Pfam" id="PF00266"/>
    </source>
</evidence>
<dbReference type="Pfam" id="PF00266">
    <property type="entry name" value="Aminotran_5"/>
    <property type="match status" value="1"/>
</dbReference>
<dbReference type="EC" id="1.4.4.2" evidence="2"/>
<dbReference type="SUPFAM" id="SSF53383">
    <property type="entry name" value="PLP-dependent transferases"/>
    <property type="match status" value="1"/>
</dbReference>
<accession>A0ABT9WU35</accession>
<keyword evidence="3" id="KW-0663">Pyridoxal phosphate</keyword>
<comment type="caution">
    <text evidence="8">The sequence shown here is derived from an EMBL/GenBank/DDBJ whole genome shotgun (WGS) entry which is preliminary data.</text>
</comment>
<evidence type="ECO:0000256" key="3">
    <source>
        <dbReference type="ARBA" id="ARBA00022898"/>
    </source>
</evidence>
<protein>
    <recommendedName>
        <fullName evidence="2">glycine dehydrogenase (aminomethyl-transferring)</fullName>
        <ecNumber evidence="2">1.4.4.2</ecNumber>
    </recommendedName>
</protein>
<dbReference type="InterPro" id="IPR049316">
    <property type="entry name" value="GDC-P_C"/>
</dbReference>
<dbReference type="RefSeq" id="WP_307230265.1">
    <property type="nucleotide sequence ID" value="NZ_JAUSTT010000015.1"/>
</dbReference>